<proteinExistence type="inferred from homology"/>
<dbReference type="GO" id="GO:0000407">
    <property type="term" value="C:phagophore assembly site"/>
    <property type="evidence" value="ECO:0007669"/>
    <property type="project" value="TreeGrafter"/>
</dbReference>
<evidence type="ECO:0000256" key="4">
    <source>
        <dbReference type="ARBA" id="ARBA00022840"/>
    </source>
</evidence>
<keyword evidence="4 5" id="KW-0067">ATP-binding</keyword>
<name>A0A2A2JBM4_9BILA</name>
<keyword evidence="2 5" id="KW-0547">Nucleotide-binding</keyword>
<keyword evidence="6" id="KW-0723">Serine/threonine-protein kinase</keyword>
<accession>A0A2A2JBM4</accession>
<dbReference type="GO" id="GO:0005776">
    <property type="term" value="C:autophagosome"/>
    <property type="evidence" value="ECO:0007669"/>
    <property type="project" value="TreeGrafter"/>
</dbReference>
<dbReference type="SUPFAM" id="SSF56112">
    <property type="entry name" value="Protein kinase-like (PK-like)"/>
    <property type="match status" value="1"/>
</dbReference>
<dbReference type="STRING" id="2018661.A0A2A2JBM4"/>
<dbReference type="PROSITE" id="PS00108">
    <property type="entry name" value="PROTEIN_KINASE_ST"/>
    <property type="match status" value="1"/>
</dbReference>
<dbReference type="PROSITE" id="PS00107">
    <property type="entry name" value="PROTEIN_KINASE_ATP"/>
    <property type="match status" value="1"/>
</dbReference>
<gene>
    <name evidence="8" type="ORF">WR25_24605</name>
</gene>
<dbReference type="SMART" id="SM00220">
    <property type="entry name" value="S_TKc"/>
    <property type="match status" value="1"/>
</dbReference>
<dbReference type="GO" id="GO:0004674">
    <property type="term" value="F:protein serine/threonine kinase activity"/>
    <property type="evidence" value="ECO:0007669"/>
    <property type="project" value="UniProtKB-KW"/>
</dbReference>
<feature type="binding site" evidence="5">
    <location>
        <position position="47"/>
    </location>
    <ligand>
        <name>ATP</name>
        <dbReference type="ChEBI" id="CHEBI:30616"/>
    </ligand>
</feature>
<dbReference type="AlphaFoldDB" id="A0A2A2JBM4"/>
<dbReference type="InterPro" id="IPR017441">
    <property type="entry name" value="Protein_kinase_ATP_BS"/>
</dbReference>
<dbReference type="InterPro" id="IPR045269">
    <property type="entry name" value="Atg1-like"/>
</dbReference>
<reference evidence="8 9" key="1">
    <citation type="journal article" date="2017" name="Curr. Biol.">
        <title>Genome architecture and evolution of a unichromosomal asexual nematode.</title>
        <authorList>
            <person name="Fradin H."/>
            <person name="Zegar C."/>
            <person name="Gutwein M."/>
            <person name="Lucas J."/>
            <person name="Kovtun M."/>
            <person name="Corcoran D."/>
            <person name="Baugh L.R."/>
            <person name="Kiontke K."/>
            <person name="Gunsalus K."/>
            <person name="Fitch D.H."/>
            <person name="Piano F."/>
        </authorList>
    </citation>
    <scope>NUCLEOTIDE SEQUENCE [LARGE SCALE GENOMIC DNA]</scope>
    <source>
        <strain evidence="8">PF1309</strain>
    </source>
</reference>
<dbReference type="InterPro" id="IPR000719">
    <property type="entry name" value="Prot_kinase_dom"/>
</dbReference>
<feature type="domain" description="Protein kinase" evidence="7">
    <location>
        <begin position="14"/>
        <end position="282"/>
    </location>
</feature>
<keyword evidence="3" id="KW-0418">Kinase</keyword>
<dbReference type="Proteomes" id="UP000218231">
    <property type="component" value="Unassembled WGS sequence"/>
</dbReference>
<evidence type="ECO:0000256" key="2">
    <source>
        <dbReference type="ARBA" id="ARBA00022741"/>
    </source>
</evidence>
<evidence type="ECO:0000313" key="9">
    <source>
        <dbReference type="Proteomes" id="UP000218231"/>
    </source>
</evidence>
<keyword evidence="1" id="KW-0808">Transferase</keyword>
<evidence type="ECO:0000313" key="8">
    <source>
        <dbReference type="EMBL" id="PAV59180.1"/>
    </source>
</evidence>
<dbReference type="GO" id="GO:0010506">
    <property type="term" value="P:regulation of autophagy"/>
    <property type="evidence" value="ECO:0007669"/>
    <property type="project" value="InterPro"/>
</dbReference>
<dbReference type="GO" id="GO:0005829">
    <property type="term" value="C:cytosol"/>
    <property type="evidence" value="ECO:0007669"/>
    <property type="project" value="TreeGrafter"/>
</dbReference>
<sequence>MNPGNTLKSPKGVYKIVKKLGEGGFGEVYLTDYTAKNASNSEQVALKKILLHGMDEEEKKKCNEEAELMKKISESSTNQHIVKYLDSFQSHDNLFIAMDYCSREDLSSKIKANVNSKEKFDPETVYDYIYQIADGINELHVKHKIAHRDLKPANILIAWDNEKEVLKISDFGLVKVIESLNIAQSHSKSCGTPLYKSPEQRNKIKCRFPVVDIWAIGIIFYELCIAPKRLDENEMDDIREKVKNNQRDTTWLNEMIAKNPNKRMSAKQVRDEARGPDPPEWRNRASVAYCKGKLYYLGGWKPGTREDTNRVDLLMVIEVGRYIDYQPMNGNGLKLEGFQNNEVIPESHR</sequence>
<dbReference type="PANTHER" id="PTHR24348">
    <property type="entry name" value="SERINE/THREONINE-PROTEIN KINASE UNC-51-RELATED"/>
    <property type="match status" value="1"/>
</dbReference>
<protein>
    <recommendedName>
        <fullName evidence="7">Protein kinase domain-containing protein</fullName>
    </recommendedName>
</protein>
<evidence type="ECO:0000256" key="3">
    <source>
        <dbReference type="ARBA" id="ARBA00022777"/>
    </source>
</evidence>
<evidence type="ECO:0000256" key="6">
    <source>
        <dbReference type="RuleBase" id="RU000304"/>
    </source>
</evidence>
<dbReference type="EMBL" id="LIAE01010542">
    <property type="protein sequence ID" value="PAV59180.1"/>
    <property type="molecule type" value="Genomic_DNA"/>
</dbReference>
<dbReference type="OrthoDB" id="248923at2759"/>
<dbReference type="GO" id="GO:0016020">
    <property type="term" value="C:membrane"/>
    <property type="evidence" value="ECO:0007669"/>
    <property type="project" value="TreeGrafter"/>
</dbReference>
<dbReference type="PROSITE" id="PS50011">
    <property type="entry name" value="PROTEIN_KINASE_DOM"/>
    <property type="match status" value="1"/>
</dbReference>
<evidence type="ECO:0000256" key="5">
    <source>
        <dbReference type="PROSITE-ProRule" id="PRU10141"/>
    </source>
</evidence>
<dbReference type="InterPro" id="IPR011009">
    <property type="entry name" value="Kinase-like_dom_sf"/>
</dbReference>
<dbReference type="GO" id="GO:0005524">
    <property type="term" value="F:ATP binding"/>
    <property type="evidence" value="ECO:0007669"/>
    <property type="project" value="UniProtKB-UniRule"/>
</dbReference>
<dbReference type="InterPro" id="IPR008271">
    <property type="entry name" value="Ser/Thr_kinase_AS"/>
</dbReference>
<keyword evidence="9" id="KW-1185">Reference proteome</keyword>
<dbReference type="Pfam" id="PF00069">
    <property type="entry name" value="Pkinase"/>
    <property type="match status" value="1"/>
</dbReference>
<evidence type="ECO:0000259" key="7">
    <source>
        <dbReference type="PROSITE" id="PS50011"/>
    </source>
</evidence>
<comment type="similarity">
    <text evidence="6">Belongs to the protein kinase superfamily.</text>
</comment>
<evidence type="ECO:0000256" key="1">
    <source>
        <dbReference type="ARBA" id="ARBA00022679"/>
    </source>
</evidence>
<organism evidence="8 9">
    <name type="scientific">Diploscapter pachys</name>
    <dbReference type="NCBI Taxonomy" id="2018661"/>
    <lineage>
        <taxon>Eukaryota</taxon>
        <taxon>Metazoa</taxon>
        <taxon>Ecdysozoa</taxon>
        <taxon>Nematoda</taxon>
        <taxon>Chromadorea</taxon>
        <taxon>Rhabditida</taxon>
        <taxon>Rhabditina</taxon>
        <taxon>Rhabditomorpha</taxon>
        <taxon>Rhabditoidea</taxon>
        <taxon>Rhabditidae</taxon>
        <taxon>Diploscapter</taxon>
    </lineage>
</organism>
<dbReference type="Gene3D" id="1.10.510.10">
    <property type="entry name" value="Transferase(Phosphotransferase) domain 1"/>
    <property type="match status" value="1"/>
</dbReference>
<dbReference type="PANTHER" id="PTHR24348:SF22">
    <property type="entry name" value="NON-SPECIFIC SERINE_THREONINE PROTEIN KINASE"/>
    <property type="match status" value="1"/>
</dbReference>
<comment type="caution">
    <text evidence="8">The sequence shown here is derived from an EMBL/GenBank/DDBJ whole genome shotgun (WGS) entry which is preliminary data.</text>
</comment>
<dbReference type="GO" id="GO:0000045">
    <property type="term" value="P:autophagosome assembly"/>
    <property type="evidence" value="ECO:0007669"/>
    <property type="project" value="TreeGrafter"/>
</dbReference>